<reference evidence="2" key="1">
    <citation type="submission" date="2022-11" db="UniProtKB">
        <authorList>
            <consortium name="WormBaseParasite"/>
        </authorList>
    </citation>
    <scope>IDENTIFICATION</scope>
</reference>
<protein>
    <submittedName>
        <fullName evidence="2">Uncharacterized protein</fullName>
    </submittedName>
</protein>
<dbReference type="Proteomes" id="UP000887564">
    <property type="component" value="Unplaced"/>
</dbReference>
<sequence length="46" mass="5275">MLFYSCAHFPWFYRQSARNPKHLSFPHSPTACADTLSPRPPNVINA</sequence>
<keyword evidence="1" id="KW-1185">Reference proteome</keyword>
<evidence type="ECO:0000313" key="2">
    <source>
        <dbReference type="WBParaSite" id="PEQ_0001187301-mRNA-1"/>
    </source>
</evidence>
<dbReference type="WBParaSite" id="PEQ_0001187301-mRNA-1">
    <property type="protein sequence ID" value="PEQ_0001187301-mRNA-1"/>
    <property type="gene ID" value="PEQ_0001187301"/>
</dbReference>
<organism evidence="1 2">
    <name type="scientific">Parascaris equorum</name>
    <name type="common">Equine roundworm</name>
    <dbReference type="NCBI Taxonomy" id="6256"/>
    <lineage>
        <taxon>Eukaryota</taxon>
        <taxon>Metazoa</taxon>
        <taxon>Ecdysozoa</taxon>
        <taxon>Nematoda</taxon>
        <taxon>Chromadorea</taxon>
        <taxon>Rhabditida</taxon>
        <taxon>Spirurina</taxon>
        <taxon>Ascaridomorpha</taxon>
        <taxon>Ascaridoidea</taxon>
        <taxon>Ascarididae</taxon>
        <taxon>Parascaris</taxon>
    </lineage>
</organism>
<accession>A0A914RZW2</accession>
<name>A0A914RZW2_PAREQ</name>
<proteinExistence type="predicted"/>
<dbReference type="AlphaFoldDB" id="A0A914RZW2"/>
<evidence type="ECO:0000313" key="1">
    <source>
        <dbReference type="Proteomes" id="UP000887564"/>
    </source>
</evidence>